<dbReference type="SUPFAM" id="SSF51182">
    <property type="entry name" value="RmlC-like cupins"/>
    <property type="match status" value="1"/>
</dbReference>
<dbReference type="PROSITE" id="PS50943">
    <property type="entry name" value="HTH_CROC1"/>
    <property type="match status" value="1"/>
</dbReference>
<dbReference type="GO" id="GO:0003700">
    <property type="term" value="F:DNA-binding transcription factor activity"/>
    <property type="evidence" value="ECO:0007669"/>
    <property type="project" value="TreeGrafter"/>
</dbReference>
<dbReference type="SUPFAM" id="SSF47413">
    <property type="entry name" value="lambda repressor-like DNA-binding domains"/>
    <property type="match status" value="1"/>
</dbReference>
<sequence>MSPDSQATRTRISKKKSPDQNFLAERLSVFRKLNGLSLEQVATRAGITKSYLSKLERGLSSPTIATLLKLAQALGRSAEQLIGQEAQDDDIVLVKAGERIPFTRSKEREGYVYEAIAASRTQKAMAPFIMTPPISVNEKTDLASHAGEEFIFLVAGVMDVIFEDRVVRLETGDSLYFNASIPHRSRSIGKPAQALVVVSIPDTNMTEQQQISITVQKS</sequence>
<dbReference type="OrthoDB" id="9805356at2"/>
<dbReference type="InterPro" id="IPR050807">
    <property type="entry name" value="TransReg_Diox_bact_type"/>
</dbReference>
<keyword evidence="4" id="KW-1185">Reference proteome</keyword>
<dbReference type="Gene3D" id="2.60.120.10">
    <property type="entry name" value="Jelly Rolls"/>
    <property type="match status" value="1"/>
</dbReference>
<dbReference type="GO" id="GO:0003677">
    <property type="term" value="F:DNA binding"/>
    <property type="evidence" value="ECO:0007669"/>
    <property type="project" value="UniProtKB-KW"/>
</dbReference>
<dbReference type="InterPro" id="IPR011051">
    <property type="entry name" value="RmlC_Cupin_sf"/>
</dbReference>
<organism evidence="3 4">
    <name type="scientific">Advenella incenata</name>
    <dbReference type="NCBI Taxonomy" id="267800"/>
    <lineage>
        <taxon>Bacteria</taxon>
        <taxon>Pseudomonadati</taxon>
        <taxon>Pseudomonadota</taxon>
        <taxon>Betaproteobacteria</taxon>
        <taxon>Burkholderiales</taxon>
        <taxon>Alcaligenaceae</taxon>
    </lineage>
</organism>
<dbReference type="AlphaFoldDB" id="A0A4Q7VQS6"/>
<dbReference type="GO" id="GO:0005829">
    <property type="term" value="C:cytosol"/>
    <property type="evidence" value="ECO:0007669"/>
    <property type="project" value="TreeGrafter"/>
</dbReference>
<protein>
    <submittedName>
        <fullName evidence="3">XRE family transcriptional regulator</fullName>
    </submittedName>
</protein>
<dbReference type="InterPro" id="IPR010982">
    <property type="entry name" value="Lambda_DNA-bd_dom_sf"/>
</dbReference>
<comment type="caution">
    <text evidence="3">The sequence shown here is derived from an EMBL/GenBank/DDBJ whole genome shotgun (WGS) entry which is preliminary data.</text>
</comment>
<gene>
    <name evidence="3" type="ORF">EV681_0594</name>
</gene>
<dbReference type="InterPro" id="IPR013096">
    <property type="entry name" value="Cupin_2"/>
</dbReference>
<dbReference type="PANTHER" id="PTHR46797">
    <property type="entry name" value="HTH-TYPE TRANSCRIPTIONAL REGULATOR"/>
    <property type="match status" value="1"/>
</dbReference>
<dbReference type="Pfam" id="PF07883">
    <property type="entry name" value="Cupin_2"/>
    <property type="match status" value="1"/>
</dbReference>
<dbReference type="CDD" id="cd00093">
    <property type="entry name" value="HTH_XRE"/>
    <property type="match status" value="1"/>
</dbReference>
<evidence type="ECO:0000313" key="4">
    <source>
        <dbReference type="Proteomes" id="UP000293398"/>
    </source>
</evidence>
<feature type="domain" description="HTH cro/C1-type" evidence="2">
    <location>
        <begin position="27"/>
        <end position="81"/>
    </location>
</feature>
<dbReference type="Pfam" id="PF01381">
    <property type="entry name" value="HTH_3"/>
    <property type="match status" value="1"/>
</dbReference>
<dbReference type="EMBL" id="SHKO01000001">
    <property type="protein sequence ID" value="RZT98816.1"/>
    <property type="molecule type" value="Genomic_DNA"/>
</dbReference>
<dbReference type="Proteomes" id="UP000293398">
    <property type="component" value="Unassembled WGS sequence"/>
</dbReference>
<evidence type="ECO:0000259" key="2">
    <source>
        <dbReference type="PROSITE" id="PS50943"/>
    </source>
</evidence>
<accession>A0A4Q7VQS6</accession>
<reference evidence="3 4" key="1">
    <citation type="submission" date="2019-02" db="EMBL/GenBank/DDBJ databases">
        <title>Genomic Encyclopedia of Type Strains, Phase IV (KMG-IV): sequencing the most valuable type-strain genomes for metagenomic binning, comparative biology and taxonomic classification.</title>
        <authorList>
            <person name="Goeker M."/>
        </authorList>
    </citation>
    <scope>NUCLEOTIDE SEQUENCE [LARGE SCALE GENOMIC DNA]</scope>
    <source>
        <strain evidence="3 4">DSM 23814</strain>
    </source>
</reference>
<dbReference type="InterPro" id="IPR001387">
    <property type="entry name" value="Cro/C1-type_HTH"/>
</dbReference>
<dbReference type="CDD" id="cd02209">
    <property type="entry name" value="cupin_XRE_C"/>
    <property type="match status" value="1"/>
</dbReference>
<dbReference type="SMART" id="SM00530">
    <property type="entry name" value="HTH_XRE"/>
    <property type="match status" value="1"/>
</dbReference>
<dbReference type="PANTHER" id="PTHR46797:SF1">
    <property type="entry name" value="METHYLPHOSPHONATE SYNTHASE"/>
    <property type="match status" value="1"/>
</dbReference>
<evidence type="ECO:0000256" key="1">
    <source>
        <dbReference type="ARBA" id="ARBA00023125"/>
    </source>
</evidence>
<dbReference type="InterPro" id="IPR014710">
    <property type="entry name" value="RmlC-like_jellyroll"/>
</dbReference>
<proteinExistence type="predicted"/>
<evidence type="ECO:0000313" key="3">
    <source>
        <dbReference type="EMBL" id="RZT98816.1"/>
    </source>
</evidence>
<name>A0A4Q7VQS6_9BURK</name>
<dbReference type="Gene3D" id="1.10.260.40">
    <property type="entry name" value="lambda repressor-like DNA-binding domains"/>
    <property type="match status" value="1"/>
</dbReference>
<keyword evidence="1" id="KW-0238">DNA-binding</keyword>